<proteinExistence type="inferred from homology"/>
<dbReference type="Gene3D" id="2.10.50.30">
    <property type="entry name" value="GPCR, family 3, nine cysteines domain"/>
    <property type="match status" value="1"/>
</dbReference>
<dbReference type="GO" id="GO:0005886">
    <property type="term" value="C:plasma membrane"/>
    <property type="evidence" value="ECO:0007669"/>
    <property type="project" value="UniProtKB-SubCell"/>
</dbReference>
<dbReference type="SUPFAM" id="SSF53822">
    <property type="entry name" value="Periplasmic binding protein-like I"/>
    <property type="match status" value="1"/>
</dbReference>
<dbReference type="EMBL" id="WNYA01000006">
    <property type="protein sequence ID" value="KAG8568641.1"/>
    <property type="molecule type" value="Genomic_DNA"/>
</dbReference>
<feature type="transmembrane region" description="Helical" evidence="12">
    <location>
        <begin position="598"/>
        <end position="617"/>
    </location>
</feature>
<keyword evidence="4" id="KW-0732">Signal</keyword>
<keyword evidence="5 12" id="KW-1133">Transmembrane helix</keyword>
<dbReference type="InterPro" id="IPR038550">
    <property type="entry name" value="GPCR_3_9-Cys_sf"/>
</dbReference>
<name>A0AAV7B812_ENGPU</name>
<keyword evidence="9" id="KW-0325">Glycoprotein</keyword>
<evidence type="ECO:0000313" key="14">
    <source>
        <dbReference type="EMBL" id="KAG8568641.1"/>
    </source>
</evidence>
<feature type="transmembrane region" description="Helical" evidence="12">
    <location>
        <begin position="706"/>
        <end position="725"/>
    </location>
</feature>
<feature type="transmembrane region" description="Helical" evidence="12">
    <location>
        <begin position="554"/>
        <end position="577"/>
    </location>
</feature>
<dbReference type="InterPro" id="IPR028082">
    <property type="entry name" value="Peripla_BP_I"/>
</dbReference>
<dbReference type="InterPro" id="IPR000337">
    <property type="entry name" value="GPCR_3"/>
</dbReference>
<keyword evidence="3 12" id="KW-0812">Transmembrane</keyword>
<comment type="similarity">
    <text evidence="11">Belongs to the G-protein coupled receptor 3 family. TAS1R subfamily.</text>
</comment>
<evidence type="ECO:0000256" key="3">
    <source>
        <dbReference type="ARBA" id="ARBA00022692"/>
    </source>
</evidence>
<dbReference type="PRINTS" id="PR00592">
    <property type="entry name" value="CASENSINGR"/>
</dbReference>
<evidence type="ECO:0000256" key="9">
    <source>
        <dbReference type="ARBA" id="ARBA00023180"/>
    </source>
</evidence>
<dbReference type="PRINTS" id="PR00248">
    <property type="entry name" value="GPCRMGR"/>
</dbReference>
<dbReference type="Pfam" id="PF01094">
    <property type="entry name" value="ANF_receptor"/>
    <property type="match status" value="1"/>
</dbReference>
<evidence type="ECO:0000256" key="5">
    <source>
        <dbReference type="ARBA" id="ARBA00022989"/>
    </source>
</evidence>
<dbReference type="PROSITE" id="PS00980">
    <property type="entry name" value="G_PROTEIN_RECEP_F3_2"/>
    <property type="match status" value="1"/>
</dbReference>
<dbReference type="InterPro" id="IPR011500">
    <property type="entry name" value="GPCR_3_9-Cys_dom"/>
</dbReference>
<organism evidence="14 15">
    <name type="scientific">Engystomops pustulosus</name>
    <name type="common">Tungara frog</name>
    <name type="synonym">Physalaemus pustulosus</name>
    <dbReference type="NCBI Taxonomy" id="76066"/>
    <lineage>
        <taxon>Eukaryota</taxon>
        <taxon>Metazoa</taxon>
        <taxon>Chordata</taxon>
        <taxon>Craniata</taxon>
        <taxon>Vertebrata</taxon>
        <taxon>Euteleostomi</taxon>
        <taxon>Amphibia</taxon>
        <taxon>Batrachia</taxon>
        <taxon>Anura</taxon>
        <taxon>Neobatrachia</taxon>
        <taxon>Hyloidea</taxon>
        <taxon>Leptodactylidae</taxon>
        <taxon>Leiuperinae</taxon>
        <taxon>Engystomops</taxon>
    </lineage>
</organism>
<dbReference type="InterPro" id="IPR017979">
    <property type="entry name" value="GPCR_3_CS"/>
</dbReference>
<dbReference type="FunFam" id="2.10.50.30:FF:000004">
    <property type="entry name" value="Taste receptor type 1 member 3-like protein"/>
    <property type="match status" value="1"/>
</dbReference>
<keyword evidence="7 12" id="KW-0472">Membrane</keyword>
<protein>
    <recommendedName>
        <fullName evidence="13">G-protein coupled receptors family 3 profile domain-containing protein</fullName>
    </recommendedName>
</protein>
<dbReference type="PANTHER" id="PTHR24061">
    <property type="entry name" value="CALCIUM-SENSING RECEPTOR-RELATED"/>
    <property type="match status" value="1"/>
</dbReference>
<comment type="caution">
    <text evidence="14">The sequence shown here is derived from an EMBL/GenBank/DDBJ whole genome shotgun (WGS) entry which is preliminary data.</text>
</comment>
<dbReference type="InterPro" id="IPR017978">
    <property type="entry name" value="GPCR_3_C"/>
</dbReference>
<feature type="transmembrane region" description="Helical" evidence="12">
    <location>
        <begin position="645"/>
        <end position="666"/>
    </location>
</feature>
<dbReference type="Gene3D" id="3.40.50.2300">
    <property type="match status" value="2"/>
</dbReference>
<evidence type="ECO:0000256" key="12">
    <source>
        <dbReference type="SAM" id="Phobius"/>
    </source>
</evidence>
<dbReference type="Pfam" id="PF00003">
    <property type="entry name" value="7tm_3"/>
    <property type="match status" value="1"/>
</dbReference>
<dbReference type="FunFam" id="3.40.50.2300:FF:000016">
    <property type="entry name" value="Taste 1 receptor member 2"/>
    <property type="match status" value="1"/>
</dbReference>
<dbReference type="GO" id="GO:0004930">
    <property type="term" value="F:G protein-coupled receptor activity"/>
    <property type="evidence" value="ECO:0007669"/>
    <property type="project" value="UniProtKB-KW"/>
</dbReference>
<dbReference type="Pfam" id="PF07562">
    <property type="entry name" value="NCD3G"/>
    <property type="match status" value="1"/>
</dbReference>
<feature type="transmembrane region" description="Helical" evidence="12">
    <location>
        <begin position="483"/>
        <end position="509"/>
    </location>
</feature>
<keyword evidence="2" id="KW-1003">Cell membrane</keyword>
<keyword evidence="15" id="KW-1185">Reference proteome</keyword>
<dbReference type="InterPro" id="IPR001828">
    <property type="entry name" value="ANF_lig-bd_rcpt"/>
</dbReference>
<gene>
    <name evidence="14" type="ORF">GDO81_014088</name>
</gene>
<dbReference type="PANTHER" id="PTHR24061:SF3">
    <property type="entry name" value="TASTE RECEPTOR TYPE 1 MEMBER 1"/>
    <property type="match status" value="1"/>
</dbReference>
<dbReference type="InterPro" id="IPR000068">
    <property type="entry name" value="GPCR_3_Ca_sens_rcpt-rel"/>
</dbReference>
<evidence type="ECO:0000256" key="1">
    <source>
        <dbReference type="ARBA" id="ARBA00004651"/>
    </source>
</evidence>
<keyword evidence="8" id="KW-0675">Receptor</keyword>
<keyword evidence="6" id="KW-0297">G-protein coupled receptor</keyword>
<accession>A0AAV7B812</accession>
<feature type="transmembrane region" description="Helical" evidence="12">
    <location>
        <begin position="678"/>
        <end position="700"/>
    </location>
</feature>
<evidence type="ECO:0000256" key="6">
    <source>
        <dbReference type="ARBA" id="ARBA00023040"/>
    </source>
</evidence>
<feature type="domain" description="G-protein coupled receptors family 3 profile" evidence="13">
    <location>
        <begin position="483"/>
        <end position="748"/>
    </location>
</feature>
<dbReference type="Proteomes" id="UP000824782">
    <property type="component" value="Unassembled WGS sequence"/>
</dbReference>
<comment type="subcellular location">
    <subcellularLocation>
        <location evidence="1">Cell membrane</location>
        <topology evidence="1">Multi-pass membrane protein</topology>
    </subcellularLocation>
</comment>
<sequence>MQAMRLAIEEINNSGSLLPNITLGYELYDTCSDSANLYGTLKILSQKTAPYIKMKNNFTDYEMKTIALVGPSSSSFAFVTASILGTFLVPQISYSASNELLSRKQIYPSYFRTIPSDKLQVEVILNLLQRFNWTWIAIVGSDDDYGRQGLQDLYSLATNNGICVAYQGLIPYSTDRTSVKNMIANIVQARVKLTVVFSVYFNARIFFEEVVNANVTDYVWIGSESWSTDSKIAGLPNIKSIGSILGVAVGQVSFPKLVDFEINYVKSVKATNSSCYGCNQMCQECQSFTLQNMSTPSQFAMSASFNVYSAVYAIASSLHELLDCKSGQCRNETVYPWQLLEYVKKVNFTLYNQSIYFDSNGDPATGYDIVMWSWSDVTPTFKVIGSYSKIAGRLQLNKDLKWYSKDNSVPESICSKECSKGERRVQTGSHSCCFDCITCPKMTFVNISDLYTCQPCGFHQWSPMKSDICYSRSIEYLSWTDPLSVVLLSIVTLLLILIAAISIIFLLNLNTPVVKSAGGKMCLLMLCALACSCCTVYCYFGRPGVVTCMVRQPVFSISFTICFSCIVVHAFQIVCIFKMATHMPKVYDMWVKRNGSDIFIVVSSLGQVLICVIWIVLKQPSPIEDYDTFPEQIILKCSETTSVGFVAQIVYIGLLSMLCFAFCYMGKDLPDNYNEAKCISFSLLVYFFSWIAFFTTYIIYQGKYIAAVNVAAILVSVMGILIGYFTPKFYVILFRPELNTTEHFQTAIQNYTKKQSAAD</sequence>
<dbReference type="GO" id="GO:0050917">
    <property type="term" value="P:sensory perception of umami taste"/>
    <property type="evidence" value="ECO:0007669"/>
    <property type="project" value="TreeGrafter"/>
</dbReference>
<evidence type="ECO:0000256" key="2">
    <source>
        <dbReference type="ARBA" id="ARBA00022475"/>
    </source>
</evidence>
<evidence type="ECO:0000256" key="7">
    <source>
        <dbReference type="ARBA" id="ARBA00023136"/>
    </source>
</evidence>
<feature type="transmembrane region" description="Helical" evidence="12">
    <location>
        <begin position="521"/>
        <end position="542"/>
    </location>
</feature>
<reference evidence="14" key="1">
    <citation type="thesis" date="2020" institute="ProQuest LLC" country="789 East Eisenhower Parkway, Ann Arbor, MI, USA">
        <title>Comparative Genomics and Chromosome Evolution.</title>
        <authorList>
            <person name="Mudd A.B."/>
        </authorList>
    </citation>
    <scope>NUCLEOTIDE SEQUENCE</scope>
    <source>
        <strain evidence="14">237g6f4</strain>
        <tissue evidence="14">Blood</tissue>
    </source>
</reference>
<dbReference type="PROSITE" id="PS50259">
    <property type="entry name" value="G_PROTEIN_RECEP_F3_4"/>
    <property type="match status" value="1"/>
</dbReference>
<dbReference type="AlphaFoldDB" id="A0AAV7B812"/>
<evidence type="ECO:0000256" key="11">
    <source>
        <dbReference type="ARBA" id="ARBA00038492"/>
    </source>
</evidence>
<dbReference type="PROSITE" id="PS00981">
    <property type="entry name" value="G_PROTEIN_RECEP_F3_3"/>
    <property type="match status" value="1"/>
</dbReference>
<evidence type="ECO:0000259" key="13">
    <source>
        <dbReference type="PROSITE" id="PS50259"/>
    </source>
</evidence>
<keyword evidence="10" id="KW-0807">Transducer</keyword>
<evidence type="ECO:0000256" key="4">
    <source>
        <dbReference type="ARBA" id="ARBA00022729"/>
    </source>
</evidence>
<evidence type="ECO:0000313" key="15">
    <source>
        <dbReference type="Proteomes" id="UP000824782"/>
    </source>
</evidence>
<evidence type="ECO:0000256" key="10">
    <source>
        <dbReference type="ARBA" id="ARBA00023224"/>
    </source>
</evidence>
<evidence type="ECO:0000256" key="8">
    <source>
        <dbReference type="ARBA" id="ARBA00023170"/>
    </source>
</evidence>